<name>W1Y7Z0_9ZZZZ</name>
<reference evidence="1" key="1">
    <citation type="submission" date="2013-12" db="EMBL/GenBank/DDBJ databases">
        <title>A Varibaculum cambriense genome reconstructed from a premature infant gut community with otherwise low bacterial novelty that shifts toward anaerobic metabolism during the third week of life.</title>
        <authorList>
            <person name="Brown C.T."/>
            <person name="Sharon I."/>
            <person name="Thomas B.C."/>
            <person name="Castelle C.J."/>
            <person name="Morowitz M.J."/>
            <person name="Banfield J.F."/>
        </authorList>
    </citation>
    <scope>NUCLEOTIDE SEQUENCE</scope>
</reference>
<proteinExistence type="predicted"/>
<gene>
    <name evidence="1" type="ORF">Q604_UNBC07301G0018</name>
</gene>
<dbReference type="AlphaFoldDB" id="W1Y7Z0"/>
<comment type="caution">
    <text evidence="1">The sequence shown here is derived from an EMBL/GenBank/DDBJ whole genome shotgun (WGS) entry which is preliminary data.</text>
</comment>
<accession>W1Y7Z0</accession>
<evidence type="ECO:0000313" key="1">
    <source>
        <dbReference type="EMBL" id="ETJ38642.1"/>
    </source>
</evidence>
<organism evidence="1">
    <name type="scientific">human gut metagenome</name>
    <dbReference type="NCBI Taxonomy" id="408170"/>
    <lineage>
        <taxon>unclassified sequences</taxon>
        <taxon>metagenomes</taxon>
        <taxon>organismal metagenomes</taxon>
    </lineage>
</organism>
<protein>
    <submittedName>
        <fullName evidence="1">Uncharacterized protein</fullName>
    </submittedName>
</protein>
<dbReference type="EMBL" id="AZMM01007301">
    <property type="protein sequence ID" value="ETJ38642.1"/>
    <property type="molecule type" value="Genomic_DNA"/>
</dbReference>
<sequence length="57" mass="6757">MIDIKTTDIKKYSKYLEFESGEVIKIKIELVNVKNKNLKTLIDFLDAMFKEIKESIF</sequence>